<dbReference type="EMBL" id="NMUH01000251">
    <property type="protein sequence ID" value="MQL75442.1"/>
    <property type="molecule type" value="Genomic_DNA"/>
</dbReference>
<organism evidence="2 3">
    <name type="scientific">Colocasia esculenta</name>
    <name type="common">Wild taro</name>
    <name type="synonym">Arum esculentum</name>
    <dbReference type="NCBI Taxonomy" id="4460"/>
    <lineage>
        <taxon>Eukaryota</taxon>
        <taxon>Viridiplantae</taxon>
        <taxon>Streptophyta</taxon>
        <taxon>Embryophyta</taxon>
        <taxon>Tracheophyta</taxon>
        <taxon>Spermatophyta</taxon>
        <taxon>Magnoliopsida</taxon>
        <taxon>Liliopsida</taxon>
        <taxon>Araceae</taxon>
        <taxon>Aroideae</taxon>
        <taxon>Colocasieae</taxon>
        <taxon>Colocasia</taxon>
    </lineage>
</organism>
<keyword evidence="3" id="KW-1185">Reference proteome</keyword>
<sequence>MESGRQVVVGASTRVQKSFKNRSTGASTSDTRRIRRRSISMTPEIGDDIVRAVRAMNESLKQNRLLREQVNEGSTSYSEDKGNGEDPWKDVPCYHVDGHGHVSGPYGHSRKQGLSRELLEKLDNILA</sequence>
<dbReference type="AlphaFoldDB" id="A0A843TS91"/>
<proteinExistence type="predicted"/>
<reference evidence="2" key="1">
    <citation type="submission" date="2017-07" db="EMBL/GenBank/DDBJ databases">
        <title>Taro Niue Genome Assembly and Annotation.</title>
        <authorList>
            <person name="Atibalentja N."/>
            <person name="Keating K."/>
            <person name="Fields C.J."/>
        </authorList>
    </citation>
    <scope>NUCLEOTIDE SEQUENCE</scope>
    <source>
        <strain evidence="2">Niue_2</strain>
        <tissue evidence="2">Leaf</tissue>
    </source>
</reference>
<evidence type="ECO:0000256" key="1">
    <source>
        <dbReference type="SAM" id="MobiDB-lite"/>
    </source>
</evidence>
<dbReference type="Proteomes" id="UP000652761">
    <property type="component" value="Unassembled WGS sequence"/>
</dbReference>
<protein>
    <submittedName>
        <fullName evidence="2">Uncharacterized protein</fullName>
    </submittedName>
</protein>
<evidence type="ECO:0000313" key="3">
    <source>
        <dbReference type="Proteomes" id="UP000652761"/>
    </source>
</evidence>
<gene>
    <name evidence="2" type="ORF">Taro_007814</name>
</gene>
<dbReference type="OrthoDB" id="1741443at2759"/>
<feature type="compositionally biased region" description="Basic and acidic residues" evidence="1">
    <location>
        <begin position="78"/>
        <end position="89"/>
    </location>
</feature>
<name>A0A843TS91_COLES</name>
<feature type="region of interest" description="Disordered" evidence="1">
    <location>
        <begin position="64"/>
        <end position="112"/>
    </location>
</feature>
<accession>A0A843TS91</accession>
<feature type="region of interest" description="Disordered" evidence="1">
    <location>
        <begin position="1"/>
        <end position="40"/>
    </location>
</feature>
<comment type="caution">
    <text evidence="2">The sequence shown here is derived from an EMBL/GenBank/DDBJ whole genome shotgun (WGS) entry which is preliminary data.</text>
</comment>
<feature type="compositionally biased region" description="Polar residues" evidence="1">
    <location>
        <begin position="13"/>
        <end position="26"/>
    </location>
</feature>
<evidence type="ECO:0000313" key="2">
    <source>
        <dbReference type="EMBL" id="MQL75442.1"/>
    </source>
</evidence>